<accession>A0A9N9DAM0</accession>
<sequence>MNTSILFGEAGIRDKLPEVHAEYIFRNSPDGYNYTRGKYDPHVYYNTTNGTYHANGALILLIEEFMRGGFYTIGMHFMNRLWTIRVPETTSIPYDPDNPERVEIVSVPIAVKAYTCEMERVKDDYGSYNKWNLAVTSIYELTPEHWASYLAVKDTQTAQVEEVLVRINMPKHKIPSSVLEWARFTCKESKVNNDDTVHDLFGYKLGVTLDRIPETKLVKNRVGSIVAVEIQNPKN</sequence>
<name>A0A9N9DAM0_9GLOM</name>
<gene>
    <name evidence="1" type="ORF">AGERDE_LOCUS10671</name>
</gene>
<reference evidence="1" key="1">
    <citation type="submission" date="2021-06" db="EMBL/GenBank/DDBJ databases">
        <authorList>
            <person name="Kallberg Y."/>
            <person name="Tangrot J."/>
            <person name="Rosling A."/>
        </authorList>
    </citation>
    <scope>NUCLEOTIDE SEQUENCE</scope>
    <source>
        <strain evidence="1">MT106</strain>
    </source>
</reference>
<keyword evidence="2" id="KW-1185">Reference proteome</keyword>
<dbReference type="AlphaFoldDB" id="A0A9N9DAM0"/>
<evidence type="ECO:0000313" key="2">
    <source>
        <dbReference type="Proteomes" id="UP000789831"/>
    </source>
</evidence>
<evidence type="ECO:0000313" key="1">
    <source>
        <dbReference type="EMBL" id="CAG8634233.1"/>
    </source>
</evidence>
<comment type="caution">
    <text evidence="1">The sequence shown here is derived from an EMBL/GenBank/DDBJ whole genome shotgun (WGS) entry which is preliminary data.</text>
</comment>
<organism evidence="1 2">
    <name type="scientific">Ambispora gerdemannii</name>
    <dbReference type="NCBI Taxonomy" id="144530"/>
    <lineage>
        <taxon>Eukaryota</taxon>
        <taxon>Fungi</taxon>
        <taxon>Fungi incertae sedis</taxon>
        <taxon>Mucoromycota</taxon>
        <taxon>Glomeromycotina</taxon>
        <taxon>Glomeromycetes</taxon>
        <taxon>Archaeosporales</taxon>
        <taxon>Ambisporaceae</taxon>
        <taxon>Ambispora</taxon>
    </lineage>
</organism>
<protein>
    <submittedName>
        <fullName evidence="1">12970_t:CDS:1</fullName>
    </submittedName>
</protein>
<dbReference type="EMBL" id="CAJVPL010003522">
    <property type="protein sequence ID" value="CAG8634233.1"/>
    <property type="molecule type" value="Genomic_DNA"/>
</dbReference>
<dbReference type="Proteomes" id="UP000789831">
    <property type="component" value="Unassembled WGS sequence"/>
</dbReference>
<proteinExistence type="predicted"/>
<dbReference type="OrthoDB" id="2417415at2759"/>